<reference evidence="2" key="1">
    <citation type="submission" date="2018-05" db="EMBL/GenBank/DDBJ databases">
        <authorList>
            <person name="Lanie J.A."/>
            <person name="Ng W.-L."/>
            <person name="Kazmierczak K.M."/>
            <person name="Andrzejewski T.M."/>
            <person name="Davidsen T.M."/>
            <person name="Wayne K.J."/>
            <person name="Tettelin H."/>
            <person name="Glass J.I."/>
            <person name="Rusch D."/>
            <person name="Podicherti R."/>
            <person name="Tsui H.-C.T."/>
            <person name="Winkler M.E."/>
        </authorList>
    </citation>
    <scope>NUCLEOTIDE SEQUENCE</scope>
</reference>
<feature type="non-terminal residue" evidence="2">
    <location>
        <position position="1"/>
    </location>
</feature>
<sequence length="33" mass="3698">LIFVPSDIYVTTSNLGFPLSYIVFLVDILLVLL</sequence>
<keyword evidence="1" id="KW-1133">Transmembrane helix</keyword>
<dbReference type="EMBL" id="UINC01097655">
    <property type="protein sequence ID" value="SVC55546.1"/>
    <property type="molecule type" value="Genomic_DNA"/>
</dbReference>
<name>A0A382N3A1_9ZZZZ</name>
<keyword evidence="1" id="KW-0812">Transmembrane</keyword>
<dbReference type="AlphaFoldDB" id="A0A382N3A1"/>
<organism evidence="2">
    <name type="scientific">marine metagenome</name>
    <dbReference type="NCBI Taxonomy" id="408172"/>
    <lineage>
        <taxon>unclassified sequences</taxon>
        <taxon>metagenomes</taxon>
        <taxon>ecological metagenomes</taxon>
    </lineage>
</organism>
<accession>A0A382N3A1</accession>
<evidence type="ECO:0000256" key="1">
    <source>
        <dbReference type="SAM" id="Phobius"/>
    </source>
</evidence>
<evidence type="ECO:0000313" key="2">
    <source>
        <dbReference type="EMBL" id="SVC55546.1"/>
    </source>
</evidence>
<gene>
    <name evidence="2" type="ORF">METZ01_LOCUS308400</name>
</gene>
<proteinExistence type="predicted"/>
<feature type="transmembrane region" description="Helical" evidence="1">
    <location>
        <begin position="15"/>
        <end position="32"/>
    </location>
</feature>
<keyword evidence="1" id="KW-0472">Membrane</keyword>
<protein>
    <submittedName>
        <fullName evidence="2">Uncharacterized protein</fullName>
    </submittedName>
</protein>